<keyword evidence="1" id="KW-0472">Membrane</keyword>
<sequence length="134" mass="15724">MLKTIRHQYLAILWAIFTVVMCEMPMSDTQSKLGFTFFEGFDKLAHTGFFFVLTVLLFYGKIREQSSYSYRAVTILKILLITTALGVLIEVLQMKYFTYRSAEWWDIFADLTGVGMGIFSYIFLHRVRFNEKLI</sequence>
<dbReference type="Proteomes" id="UP000189981">
    <property type="component" value="Unassembled WGS sequence"/>
</dbReference>
<protein>
    <submittedName>
        <fullName evidence="2">VanZ like family protein</fullName>
    </submittedName>
</protein>
<dbReference type="NCBIfam" id="NF037970">
    <property type="entry name" value="vanZ_1"/>
    <property type="match status" value="1"/>
</dbReference>
<dbReference type="PANTHER" id="PTHR28008:SF1">
    <property type="entry name" value="DOMAIN PROTEIN, PUTATIVE (AFU_ORTHOLOGUE AFUA_3G10980)-RELATED"/>
    <property type="match status" value="1"/>
</dbReference>
<feature type="transmembrane region" description="Helical" evidence="1">
    <location>
        <begin position="46"/>
        <end position="62"/>
    </location>
</feature>
<gene>
    <name evidence="2" type="ORF">SAMN05661099_2774</name>
</gene>
<keyword evidence="3" id="KW-1185">Reference proteome</keyword>
<dbReference type="OrthoDB" id="1524985at2"/>
<proteinExistence type="predicted"/>
<dbReference type="AlphaFoldDB" id="A0A1T5E854"/>
<feature type="transmembrane region" description="Helical" evidence="1">
    <location>
        <begin position="74"/>
        <end position="92"/>
    </location>
</feature>
<evidence type="ECO:0000256" key="1">
    <source>
        <dbReference type="SAM" id="Phobius"/>
    </source>
</evidence>
<feature type="transmembrane region" description="Helical" evidence="1">
    <location>
        <begin position="104"/>
        <end position="124"/>
    </location>
</feature>
<dbReference type="PANTHER" id="PTHR28008">
    <property type="entry name" value="DOMAIN PROTEIN, PUTATIVE (AFU_ORTHOLOGUE AFUA_3G10980)-RELATED"/>
    <property type="match status" value="1"/>
</dbReference>
<dbReference type="EMBL" id="FUYR01000003">
    <property type="protein sequence ID" value="SKB79955.1"/>
    <property type="molecule type" value="Genomic_DNA"/>
</dbReference>
<name>A0A1T5E854_9SPHI</name>
<evidence type="ECO:0000313" key="3">
    <source>
        <dbReference type="Proteomes" id="UP000189981"/>
    </source>
</evidence>
<keyword evidence="1" id="KW-1133">Transmembrane helix</keyword>
<keyword evidence="1" id="KW-0812">Transmembrane</keyword>
<accession>A0A1T5E854</accession>
<dbReference type="RefSeq" id="WP_079703303.1">
    <property type="nucleotide sequence ID" value="NZ_FUYR01000003.1"/>
</dbReference>
<organism evidence="2 3">
    <name type="scientific">Daejeonella lutea</name>
    <dbReference type="NCBI Taxonomy" id="572036"/>
    <lineage>
        <taxon>Bacteria</taxon>
        <taxon>Pseudomonadati</taxon>
        <taxon>Bacteroidota</taxon>
        <taxon>Sphingobacteriia</taxon>
        <taxon>Sphingobacteriales</taxon>
        <taxon>Sphingobacteriaceae</taxon>
        <taxon>Daejeonella</taxon>
    </lineage>
</organism>
<reference evidence="3" key="1">
    <citation type="submission" date="2017-02" db="EMBL/GenBank/DDBJ databases">
        <authorList>
            <person name="Varghese N."/>
            <person name="Submissions S."/>
        </authorList>
    </citation>
    <scope>NUCLEOTIDE SEQUENCE [LARGE SCALE GENOMIC DNA]</scope>
    <source>
        <strain evidence="3">DSM 22385</strain>
    </source>
</reference>
<dbReference type="STRING" id="572036.SAMN05661099_2774"/>
<evidence type="ECO:0000313" key="2">
    <source>
        <dbReference type="EMBL" id="SKB79955.1"/>
    </source>
</evidence>